<protein>
    <recommendedName>
        <fullName evidence="9">Maintenance of telomere capping protein 6</fullName>
    </recommendedName>
</protein>
<dbReference type="Pfam" id="PF25506">
    <property type="entry name" value="TIM-barrel_MTC6"/>
    <property type="match status" value="1"/>
</dbReference>
<dbReference type="InterPro" id="IPR057530">
    <property type="entry name" value="TIM-barrel_MTC6"/>
</dbReference>
<evidence type="ECO:0000256" key="3">
    <source>
        <dbReference type="ARBA" id="ARBA00022729"/>
    </source>
</evidence>
<evidence type="ECO:0000256" key="10">
    <source>
        <dbReference type="SAM" id="Phobius"/>
    </source>
</evidence>
<comment type="similarity">
    <text evidence="8">Belongs to the MTC6 family.</text>
</comment>
<comment type="caution">
    <text evidence="12">The sequence shown here is derived from an EMBL/GenBank/DDBJ whole genome shotgun (WGS) entry which is preliminary data.</text>
</comment>
<evidence type="ECO:0000256" key="7">
    <source>
        <dbReference type="ARBA" id="ARBA00037703"/>
    </source>
</evidence>
<dbReference type="PANTHER" id="PTHR35518">
    <property type="entry name" value="MAINTENANCE OF TELOMOERE CAPPING"/>
    <property type="match status" value="1"/>
</dbReference>
<dbReference type="AlphaFoldDB" id="A0A9P8PRK0"/>
<keyword evidence="6" id="KW-0325">Glycoprotein</keyword>
<name>A0A9P8PRK0_9ASCO</name>
<evidence type="ECO:0000259" key="11">
    <source>
        <dbReference type="Pfam" id="PF25506"/>
    </source>
</evidence>
<evidence type="ECO:0000256" key="1">
    <source>
        <dbReference type="ARBA" id="ARBA00004479"/>
    </source>
</evidence>
<dbReference type="GO" id="GO:0016020">
    <property type="term" value="C:membrane"/>
    <property type="evidence" value="ECO:0007669"/>
    <property type="project" value="UniProtKB-SubCell"/>
</dbReference>
<comment type="function">
    <text evidence="7">May be involved in telomere capping.</text>
</comment>
<organism evidence="12 13">
    <name type="scientific">Ogataea polymorpha</name>
    <dbReference type="NCBI Taxonomy" id="460523"/>
    <lineage>
        <taxon>Eukaryota</taxon>
        <taxon>Fungi</taxon>
        <taxon>Dikarya</taxon>
        <taxon>Ascomycota</taxon>
        <taxon>Saccharomycotina</taxon>
        <taxon>Pichiomycetes</taxon>
        <taxon>Pichiales</taxon>
        <taxon>Pichiaceae</taxon>
        <taxon>Ogataea</taxon>
    </lineage>
</organism>
<keyword evidence="13" id="KW-1185">Reference proteome</keyword>
<keyword evidence="2 10" id="KW-0812">Transmembrane</keyword>
<feature type="transmembrane region" description="Helical" evidence="10">
    <location>
        <begin position="440"/>
        <end position="458"/>
    </location>
</feature>
<evidence type="ECO:0000313" key="13">
    <source>
        <dbReference type="Proteomes" id="UP000788993"/>
    </source>
</evidence>
<evidence type="ECO:0000256" key="5">
    <source>
        <dbReference type="ARBA" id="ARBA00023136"/>
    </source>
</evidence>
<dbReference type="EMBL" id="JAEUBD010000146">
    <property type="protein sequence ID" value="KAH3676961.1"/>
    <property type="molecule type" value="Genomic_DNA"/>
</dbReference>
<dbReference type="InterPro" id="IPR016187">
    <property type="entry name" value="CTDL_fold"/>
</dbReference>
<dbReference type="SUPFAM" id="SSF56436">
    <property type="entry name" value="C-type lectin-like"/>
    <property type="match status" value="1"/>
</dbReference>
<gene>
    <name evidence="12" type="ORF">OGATHE_001451</name>
</gene>
<sequence length="489" mass="54403">MLLFLSFFILSVVGYPELQSNDTAAVRAIAMRTQRDVMRNNSIIDTAVYGIDLNRVVFDQFGYNSSSLSVFQDILCTGVQALVLNLYYNEALKDWGLCDLSSNTTSLGCQDARNFNISAVVTSINTVLAKTDTGVNKNIFFLLLNLFSTFNKDSKFRTGIGVLSSSIAELSYASSPALLGELDTVNLNSFLFGDKNRAIPVILSNNLYTNTSYNLSPDLNTLYQANTTIPIMYSPNDNLTCSAPKSFQFAYDTPANPYDNNSFHNALVCGYSPIISQRSQDLSQISKLLPYSMWSWDAFQPNLTISRSLKRRNDSSEAKKDDYLNRCGIVTPTGWKATSCHLDFQVACADRLNSTRIKLTSDKFTYFEAGAACSQLDGDYVFTVPSSPLEQRTLINLLGGEKSAWIDMNSLSSSNCWVNGGPNAVCPYQPLVSKTIFKEMISLASAIALVLLLLLLIVQMDRLPVHRNRSHWRRLLKHKLQNEFEGIPS</sequence>
<dbReference type="InterPro" id="IPR051008">
    <property type="entry name" value="Telomere_Capping_Maintenance"/>
</dbReference>
<keyword evidence="5 10" id="KW-0472">Membrane</keyword>
<keyword evidence="3" id="KW-0732">Signal</keyword>
<feature type="domain" description="MTC6 partial TIM-barrel" evidence="11">
    <location>
        <begin position="24"/>
        <end position="295"/>
    </location>
</feature>
<accession>A0A9P8PRK0</accession>
<comment type="subcellular location">
    <subcellularLocation>
        <location evidence="1">Membrane</location>
        <topology evidence="1">Single-pass type I membrane protein</topology>
    </subcellularLocation>
</comment>
<evidence type="ECO:0000256" key="6">
    <source>
        <dbReference type="ARBA" id="ARBA00023180"/>
    </source>
</evidence>
<evidence type="ECO:0000256" key="9">
    <source>
        <dbReference type="ARBA" id="ARBA00039865"/>
    </source>
</evidence>
<evidence type="ECO:0000256" key="4">
    <source>
        <dbReference type="ARBA" id="ARBA00022989"/>
    </source>
</evidence>
<proteinExistence type="inferred from homology"/>
<reference evidence="12" key="2">
    <citation type="submission" date="2021-01" db="EMBL/GenBank/DDBJ databases">
        <authorList>
            <person name="Schikora-Tamarit M.A."/>
        </authorList>
    </citation>
    <scope>NUCLEOTIDE SEQUENCE</scope>
    <source>
        <strain evidence="12">NCAIM Y.01608</strain>
    </source>
</reference>
<evidence type="ECO:0000256" key="2">
    <source>
        <dbReference type="ARBA" id="ARBA00022692"/>
    </source>
</evidence>
<keyword evidence="4 10" id="KW-1133">Transmembrane helix</keyword>
<reference evidence="12" key="1">
    <citation type="journal article" date="2021" name="Open Biol.">
        <title>Shared evolutionary footprints suggest mitochondrial oxidative damage underlies multiple complex I losses in fungi.</title>
        <authorList>
            <person name="Schikora-Tamarit M.A."/>
            <person name="Marcet-Houben M."/>
            <person name="Nosek J."/>
            <person name="Gabaldon T."/>
        </authorList>
    </citation>
    <scope>NUCLEOTIDE SEQUENCE</scope>
    <source>
        <strain evidence="12">NCAIM Y.01608</strain>
    </source>
</reference>
<evidence type="ECO:0000313" key="12">
    <source>
        <dbReference type="EMBL" id="KAH3676961.1"/>
    </source>
</evidence>
<dbReference type="Proteomes" id="UP000788993">
    <property type="component" value="Unassembled WGS sequence"/>
</dbReference>
<evidence type="ECO:0000256" key="8">
    <source>
        <dbReference type="ARBA" id="ARBA00038159"/>
    </source>
</evidence>
<dbReference type="PANTHER" id="PTHR35518:SF2">
    <property type="entry name" value="MAINTENANCE OF TELOMERE CAPPING PROTEIN 6"/>
    <property type="match status" value="1"/>
</dbReference>